<keyword evidence="2" id="KW-1185">Reference proteome</keyword>
<protein>
    <submittedName>
        <fullName evidence="1">Uncharacterized protein</fullName>
    </submittedName>
</protein>
<sequence length="42" mass="4729">MIMKRPSTWTMYAENKAWAAVGRGTAARLPRPPRYVVLPARG</sequence>
<comment type="caution">
    <text evidence="1">The sequence shown here is derived from an EMBL/GenBank/DDBJ whole genome shotgun (WGS) entry which is preliminary data.</text>
</comment>
<accession>A0A0D8BEG3</accession>
<reference evidence="1 2" key="2">
    <citation type="journal article" date="2016" name="Genome Announc.">
        <title>Permanent Draft Genome Sequences for Two Variants of Frankia sp. Strain CpI1, the First Frankia Strain Isolated from Root Nodules of Comptonia peregrina.</title>
        <authorList>
            <person name="Oshone R."/>
            <person name="Hurst S.G.IV."/>
            <person name="Abebe-Akele F."/>
            <person name="Simpson S."/>
            <person name="Morris K."/>
            <person name="Thomas W.K."/>
            <person name="Tisa L.S."/>
        </authorList>
    </citation>
    <scope>NUCLEOTIDE SEQUENCE [LARGE SCALE GENOMIC DNA]</scope>
    <source>
        <strain evidence="2">CpI1-S</strain>
    </source>
</reference>
<organism evidence="1 2">
    <name type="scientific">Frankia torreyi</name>
    <dbReference type="NCBI Taxonomy" id="1856"/>
    <lineage>
        <taxon>Bacteria</taxon>
        <taxon>Bacillati</taxon>
        <taxon>Actinomycetota</taxon>
        <taxon>Actinomycetes</taxon>
        <taxon>Frankiales</taxon>
        <taxon>Frankiaceae</taxon>
        <taxon>Frankia</taxon>
    </lineage>
</organism>
<gene>
    <name evidence="1" type="ORF">FF36_03976</name>
</gene>
<evidence type="ECO:0000313" key="2">
    <source>
        <dbReference type="Proteomes" id="UP000032545"/>
    </source>
</evidence>
<evidence type="ECO:0000313" key="1">
    <source>
        <dbReference type="EMBL" id="KJE21772.1"/>
    </source>
</evidence>
<dbReference type="AlphaFoldDB" id="A0A0D8BEG3"/>
<dbReference type="Proteomes" id="UP000032545">
    <property type="component" value="Unassembled WGS sequence"/>
</dbReference>
<reference evidence="2" key="1">
    <citation type="submission" date="2015-02" db="EMBL/GenBank/DDBJ databases">
        <title>Draft Genome of Frankia sp. CpI1-S.</title>
        <authorList>
            <person name="Oshone R.T."/>
            <person name="Ngom M."/>
            <person name="Ghodhbane-Gtari F."/>
            <person name="Gtari M."/>
            <person name="Morris K."/>
            <person name="Thomas K."/>
            <person name="Sen A."/>
            <person name="Tisa L.S."/>
        </authorList>
    </citation>
    <scope>NUCLEOTIDE SEQUENCE [LARGE SCALE GENOMIC DNA]</scope>
    <source>
        <strain evidence="2">CpI1-S</strain>
    </source>
</reference>
<dbReference type="EMBL" id="JYFN01000032">
    <property type="protein sequence ID" value="KJE21772.1"/>
    <property type="molecule type" value="Genomic_DNA"/>
</dbReference>
<name>A0A0D8BEG3_9ACTN</name>
<proteinExistence type="predicted"/>